<comment type="caution">
    <text evidence="9">The sequence shown here is derived from an EMBL/GenBank/DDBJ whole genome shotgun (WGS) entry which is preliminary data.</text>
</comment>
<dbReference type="RefSeq" id="WP_344772621.1">
    <property type="nucleotide sequence ID" value="NZ_BAABBX010000001.1"/>
</dbReference>
<feature type="transmembrane region" description="Helical" evidence="8">
    <location>
        <begin position="476"/>
        <end position="501"/>
    </location>
</feature>
<dbReference type="PANTHER" id="PTHR30354:SF22">
    <property type="entry name" value="HIGH-AFFINITY GLUCONATE TRANSPORTER"/>
    <property type="match status" value="1"/>
</dbReference>
<accession>A0ABP8AEC0</accession>
<keyword evidence="2" id="KW-0813">Transport</keyword>
<evidence type="ECO:0000313" key="10">
    <source>
        <dbReference type="Proteomes" id="UP001500213"/>
    </source>
</evidence>
<evidence type="ECO:0000256" key="3">
    <source>
        <dbReference type="ARBA" id="ARBA00022475"/>
    </source>
</evidence>
<keyword evidence="3" id="KW-1003">Cell membrane</keyword>
<feature type="transmembrane region" description="Helical" evidence="8">
    <location>
        <begin position="27"/>
        <end position="45"/>
    </location>
</feature>
<comment type="similarity">
    <text evidence="7">Belongs to the GntP permease family.</text>
</comment>
<name>A0ABP8AEC0_9MICO</name>
<evidence type="ECO:0000256" key="6">
    <source>
        <dbReference type="ARBA" id="ARBA00023136"/>
    </source>
</evidence>
<feature type="transmembrane region" description="Helical" evidence="8">
    <location>
        <begin position="50"/>
        <end position="71"/>
    </location>
</feature>
<organism evidence="9 10">
    <name type="scientific">Gryllotalpicola kribbensis</name>
    <dbReference type="NCBI Taxonomy" id="993084"/>
    <lineage>
        <taxon>Bacteria</taxon>
        <taxon>Bacillati</taxon>
        <taxon>Actinomycetota</taxon>
        <taxon>Actinomycetes</taxon>
        <taxon>Micrococcales</taxon>
        <taxon>Microbacteriaceae</taxon>
        <taxon>Gryllotalpicola</taxon>
    </lineage>
</organism>
<keyword evidence="5 8" id="KW-1133">Transmembrane helix</keyword>
<evidence type="ECO:0000256" key="5">
    <source>
        <dbReference type="ARBA" id="ARBA00022989"/>
    </source>
</evidence>
<dbReference type="PIRSF" id="PIRSF002746">
    <property type="entry name" value="Gluconate_transporter"/>
    <property type="match status" value="1"/>
</dbReference>
<feature type="transmembrane region" description="Helical" evidence="8">
    <location>
        <begin position="161"/>
        <end position="179"/>
    </location>
</feature>
<feature type="transmembrane region" description="Helical" evidence="8">
    <location>
        <begin position="357"/>
        <end position="378"/>
    </location>
</feature>
<keyword evidence="4 8" id="KW-0812">Transmembrane</keyword>
<dbReference type="PANTHER" id="PTHR30354">
    <property type="entry name" value="GNT FAMILY GLUCONATE TRANSPORTER"/>
    <property type="match status" value="1"/>
</dbReference>
<feature type="transmembrane region" description="Helical" evidence="8">
    <location>
        <begin position="325"/>
        <end position="345"/>
    </location>
</feature>
<feature type="transmembrane region" description="Helical" evidence="8">
    <location>
        <begin position="199"/>
        <end position="223"/>
    </location>
</feature>
<evidence type="ECO:0000256" key="2">
    <source>
        <dbReference type="ARBA" id="ARBA00022448"/>
    </source>
</evidence>
<dbReference type="Proteomes" id="UP001500213">
    <property type="component" value="Unassembled WGS sequence"/>
</dbReference>
<evidence type="ECO:0000256" key="1">
    <source>
        <dbReference type="ARBA" id="ARBA00004651"/>
    </source>
</evidence>
<feature type="transmembrane region" description="Helical" evidence="8">
    <location>
        <begin position="439"/>
        <end position="456"/>
    </location>
</feature>
<protein>
    <submittedName>
        <fullName evidence="9">Gluconate:H+ symporter</fullName>
    </submittedName>
</protein>
<proteinExistence type="inferred from homology"/>
<evidence type="ECO:0000256" key="7">
    <source>
        <dbReference type="ARBA" id="ARBA00049663"/>
    </source>
</evidence>
<evidence type="ECO:0000256" key="8">
    <source>
        <dbReference type="SAM" id="Phobius"/>
    </source>
</evidence>
<keyword evidence="10" id="KW-1185">Reference proteome</keyword>
<sequence>MALTTVSPALVTAATAAATHHASDGRLIFAALLGMAVIIALITWLKLHPFISLLIGALVAGMTAGLAPTAAVTSFSTGFGSTSASVGTLIALGAIFGKLLADSGGADRIVDTLVSRASVQALPWIMGLVGAIIGLPMFFEVGLVLLVPVIMLVARRSGLPLMRVAVPTIAGLSAMHGFVPPHPGPLAAISAVHANLGVTLGLGVIVALVGVIVAGPLFAGFAARWVPAEVPALFDTGDASRGDTGKGAIDTPRTAAINLGGRGDQLRQADQAAHPAAVRRPGFWPTLVTILLPAALMLIAAIIDIADANDPAAWKTVVDFVGTPLIALGIAVIVAMIVLGRGAGFSLKRTSSVVTDALPPIAGIILIVGAGGGFKQVLVDTKISDVISNWASHSSISVFVLAWLVAVFIRVATGSATVATITTAGILEPVTHHLSTPGVSLLVLAIGAGSLFFSHVNDAGFWLFKEYFGLSIGQTIKSWSVLETVLSVVGIIVVLVLSIFVH</sequence>
<feature type="transmembrane region" description="Helical" evidence="8">
    <location>
        <begin position="283"/>
        <end position="305"/>
    </location>
</feature>
<evidence type="ECO:0000256" key="4">
    <source>
        <dbReference type="ARBA" id="ARBA00022692"/>
    </source>
</evidence>
<keyword evidence="6 8" id="KW-0472">Membrane</keyword>
<comment type="subcellular location">
    <subcellularLocation>
        <location evidence="1">Cell membrane</location>
        <topology evidence="1">Multi-pass membrane protein</topology>
    </subcellularLocation>
</comment>
<reference evidence="10" key="1">
    <citation type="journal article" date="2019" name="Int. J. Syst. Evol. Microbiol.">
        <title>The Global Catalogue of Microorganisms (GCM) 10K type strain sequencing project: providing services to taxonomists for standard genome sequencing and annotation.</title>
        <authorList>
            <consortium name="The Broad Institute Genomics Platform"/>
            <consortium name="The Broad Institute Genome Sequencing Center for Infectious Disease"/>
            <person name="Wu L."/>
            <person name="Ma J."/>
        </authorList>
    </citation>
    <scope>NUCLEOTIDE SEQUENCE [LARGE SCALE GENOMIC DNA]</scope>
    <source>
        <strain evidence="10">JCM 17593</strain>
    </source>
</reference>
<evidence type="ECO:0000313" key="9">
    <source>
        <dbReference type="EMBL" id="GAA4182595.1"/>
    </source>
</evidence>
<feature type="transmembrane region" description="Helical" evidence="8">
    <location>
        <begin position="398"/>
        <end position="427"/>
    </location>
</feature>
<gene>
    <name evidence="9" type="ORF">GCM10022288_00720</name>
</gene>
<dbReference type="EMBL" id="BAABBX010000001">
    <property type="protein sequence ID" value="GAA4182595.1"/>
    <property type="molecule type" value="Genomic_DNA"/>
</dbReference>
<dbReference type="InterPro" id="IPR003474">
    <property type="entry name" value="Glcn_transporter"/>
</dbReference>
<dbReference type="Pfam" id="PF02447">
    <property type="entry name" value="GntP_permease"/>
    <property type="match status" value="2"/>
</dbReference>
<feature type="transmembrane region" description="Helical" evidence="8">
    <location>
        <begin position="121"/>
        <end position="154"/>
    </location>
</feature>